<accession>A0A383VFC7</accession>
<proteinExistence type="inferred from homology"/>
<evidence type="ECO:0000256" key="7">
    <source>
        <dbReference type="SAM" id="Coils"/>
    </source>
</evidence>
<protein>
    <recommendedName>
        <fullName evidence="6">Cilia- and flagella-associated protein 53</fullName>
    </recommendedName>
</protein>
<dbReference type="AlphaFoldDB" id="A0A383VFC7"/>
<dbReference type="EMBL" id="FNXT01000336">
    <property type="protein sequence ID" value="SZX63630.1"/>
    <property type="molecule type" value="Genomic_DNA"/>
</dbReference>
<dbReference type="PANTHER" id="PTHR31183">
    <property type="entry name" value="TRICHOPLEIN KERATIN FILAMENT-BINDING PROTEIN FAMILY MEMBER"/>
    <property type="match status" value="1"/>
</dbReference>
<dbReference type="GO" id="GO:0005929">
    <property type="term" value="C:cilium"/>
    <property type="evidence" value="ECO:0007669"/>
    <property type="project" value="UniProtKB-SubCell"/>
</dbReference>
<evidence type="ECO:0000256" key="5">
    <source>
        <dbReference type="ARBA" id="ARBA00033747"/>
    </source>
</evidence>
<gene>
    <name evidence="9" type="ORF">BQ4739_LOCUS4185</name>
</gene>
<evidence type="ECO:0000256" key="4">
    <source>
        <dbReference type="ARBA" id="ARBA00023273"/>
    </source>
</evidence>
<evidence type="ECO:0000256" key="3">
    <source>
        <dbReference type="ARBA" id="ARBA00023069"/>
    </source>
</evidence>
<dbReference type="Proteomes" id="UP000256970">
    <property type="component" value="Unassembled WGS sequence"/>
</dbReference>
<evidence type="ECO:0000313" key="10">
    <source>
        <dbReference type="Proteomes" id="UP000256970"/>
    </source>
</evidence>
<comment type="subcellular location">
    <subcellularLocation>
        <location evidence="1">Cell projection</location>
        <location evidence="1">Cilium</location>
    </subcellularLocation>
</comment>
<keyword evidence="4" id="KW-0966">Cell projection</keyword>
<keyword evidence="2 7" id="KW-0175">Coiled coil</keyword>
<reference evidence="9 10" key="1">
    <citation type="submission" date="2016-10" db="EMBL/GenBank/DDBJ databases">
        <authorList>
            <person name="Cai Z."/>
        </authorList>
    </citation>
    <scope>NUCLEOTIDE SEQUENCE [LARGE SCALE GENOMIC DNA]</scope>
</reference>
<dbReference type="PANTHER" id="PTHR31183:SF1">
    <property type="entry name" value="CILIA- AND FLAGELLA-ASSOCIATED PROTEIN 53"/>
    <property type="match status" value="1"/>
</dbReference>
<evidence type="ECO:0000256" key="6">
    <source>
        <dbReference type="ARBA" id="ARBA00033773"/>
    </source>
</evidence>
<evidence type="ECO:0000256" key="2">
    <source>
        <dbReference type="ARBA" id="ARBA00023054"/>
    </source>
</evidence>
<dbReference type="InterPro" id="IPR043596">
    <property type="entry name" value="CFAP53/TCHP"/>
</dbReference>
<comment type="similarity">
    <text evidence="5">Belongs to the CFAP53 family.</text>
</comment>
<keyword evidence="3" id="KW-0969">Cilium</keyword>
<feature type="domain" description="Trichohyalin-plectin-homology" evidence="8">
    <location>
        <begin position="107"/>
        <end position="442"/>
    </location>
</feature>
<evidence type="ECO:0000259" key="8">
    <source>
        <dbReference type="Pfam" id="PF13868"/>
    </source>
</evidence>
<evidence type="ECO:0000313" key="9">
    <source>
        <dbReference type="EMBL" id="SZX63630.1"/>
    </source>
</evidence>
<organism evidence="9 10">
    <name type="scientific">Tetradesmus obliquus</name>
    <name type="common">Green alga</name>
    <name type="synonym">Acutodesmus obliquus</name>
    <dbReference type="NCBI Taxonomy" id="3088"/>
    <lineage>
        <taxon>Eukaryota</taxon>
        <taxon>Viridiplantae</taxon>
        <taxon>Chlorophyta</taxon>
        <taxon>core chlorophytes</taxon>
        <taxon>Chlorophyceae</taxon>
        <taxon>CS clade</taxon>
        <taxon>Sphaeropleales</taxon>
        <taxon>Scenedesmaceae</taxon>
        <taxon>Tetradesmus</taxon>
    </lineage>
</organism>
<sequence>MYRPEDSKLGAAAFWEAKTDSKIKQNAVQSRFEALKARREAGLDARRDKLAQKLHAEEQQLKQELVNSQESPAQRRAAMAARAREMARRREAERQQLADELMEQAFRDNCDPLRERYSRQIIYKTAQEREQQIQEKMALRILEEEENRMYDAMYEAERLKKEQRHLDDVRRQQEGAGEVKRSLDAQVAAVRDRQAAEAHLEAQEVQRMQQHWAQLQAEAEAADRAERARLQRLAEEVKQWNTLRLMELSEKEREEREQDLAILQEALAHEAAEEAADAAAREAKRQAVLHYRQQLALMMAKEEADREEQDAMILASQRLQEAKQDAEWAAREEARRRLMAEVDAIRQQQIAAKAHAKHSEKQQQKLELQQVQGDLQSLEQEKAVHAAEARKRALKQQLDVQTQMMGHMHLKNAEKEEKLHAAQLAVQSEQRYMQRVTAAEQQVAPQAFYGRKKVEWFH</sequence>
<feature type="coiled-coil region" evidence="7">
    <location>
        <begin position="47"/>
        <end position="100"/>
    </location>
</feature>
<feature type="coiled-coil region" evidence="7">
    <location>
        <begin position="361"/>
        <end position="404"/>
    </location>
</feature>
<dbReference type="STRING" id="3088.A0A383VFC7"/>
<dbReference type="InterPro" id="IPR043597">
    <property type="entry name" value="TPH_dom"/>
</dbReference>
<name>A0A383VFC7_TETOB</name>
<evidence type="ECO:0000256" key="1">
    <source>
        <dbReference type="ARBA" id="ARBA00004138"/>
    </source>
</evidence>
<dbReference type="Pfam" id="PF13868">
    <property type="entry name" value="TPH"/>
    <property type="match status" value="1"/>
</dbReference>
<keyword evidence="10" id="KW-1185">Reference proteome</keyword>